<sequence>MPLIDVLVRQVLETANSTNGSAGLDNGCEGVAVNPDISGIGVRLSFYLQNLFLVLLVTRSWEDAPGALWTFVTTSFGLTVAAVIQAKNHELSFFQALQVSNLVWMANFGSYLALASYSRHRANHEENKKMSKSSKNANTETAQKTRSDDSVKFAAMLQMFFSIALTFYTWKNASTLGNQDQCTPTVKYVIFVALPALHSGRVVALTITGILTAGYAFITAHELLSYFKKKKSPTKPDADVEQQLVVPEIKVEDHSALSPTGSEDVIPSFPSPSLALTPLTSRTRSVASSQGQEDEDSPDRTRNRRIHLRDPRKPKRQRRQEWSPDLDPMLLGITIFQIIVFVYFVTMTELLLKRNPAADSSQDSDWGFGQY</sequence>
<feature type="region of interest" description="Disordered" evidence="1">
    <location>
        <begin position="257"/>
        <end position="321"/>
    </location>
</feature>
<organism evidence="3 4">
    <name type="scientific">Meripilus lineatus</name>
    <dbReference type="NCBI Taxonomy" id="2056292"/>
    <lineage>
        <taxon>Eukaryota</taxon>
        <taxon>Fungi</taxon>
        <taxon>Dikarya</taxon>
        <taxon>Basidiomycota</taxon>
        <taxon>Agaricomycotina</taxon>
        <taxon>Agaricomycetes</taxon>
        <taxon>Polyporales</taxon>
        <taxon>Meripilaceae</taxon>
        <taxon>Meripilus</taxon>
    </lineage>
</organism>
<feature type="transmembrane region" description="Helical" evidence="2">
    <location>
        <begin position="202"/>
        <end position="224"/>
    </location>
</feature>
<keyword evidence="2" id="KW-0472">Membrane</keyword>
<feature type="transmembrane region" description="Helical" evidence="2">
    <location>
        <begin position="153"/>
        <end position="170"/>
    </location>
</feature>
<feature type="transmembrane region" description="Helical" evidence="2">
    <location>
        <begin position="40"/>
        <end position="58"/>
    </location>
</feature>
<dbReference type="EMBL" id="JANAWD010000273">
    <property type="protein sequence ID" value="KAJ3482431.1"/>
    <property type="molecule type" value="Genomic_DNA"/>
</dbReference>
<feature type="compositionally biased region" description="Polar residues" evidence="1">
    <location>
        <begin position="278"/>
        <end position="291"/>
    </location>
</feature>
<keyword evidence="2" id="KW-1133">Transmembrane helix</keyword>
<name>A0AAD5YCG4_9APHY</name>
<accession>A0AAD5YCG4</accession>
<feature type="transmembrane region" description="Helical" evidence="2">
    <location>
        <begin position="67"/>
        <end position="86"/>
    </location>
</feature>
<feature type="transmembrane region" description="Helical" evidence="2">
    <location>
        <begin position="92"/>
        <end position="114"/>
    </location>
</feature>
<evidence type="ECO:0000256" key="1">
    <source>
        <dbReference type="SAM" id="MobiDB-lite"/>
    </source>
</evidence>
<keyword evidence="2" id="KW-0812">Transmembrane</keyword>
<protein>
    <submittedName>
        <fullName evidence="3">Uncharacterized protein</fullName>
    </submittedName>
</protein>
<evidence type="ECO:0000313" key="4">
    <source>
        <dbReference type="Proteomes" id="UP001212997"/>
    </source>
</evidence>
<evidence type="ECO:0000256" key="2">
    <source>
        <dbReference type="SAM" id="Phobius"/>
    </source>
</evidence>
<proteinExistence type="predicted"/>
<keyword evidence="4" id="KW-1185">Reference proteome</keyword>
<feature type="compositionally biased region" description="Basic residues" evidence="1">
    <location>
        <begin position="302"/>
        <end position="318"/>
    </location>
</feature>
<feature type="transmembrane region" description="Helical" evidence="2">
    <location>
        <begin position="326"/>
        <end position="346"/>
    </location>
</feature>
<gene>
    <name evidence="3" type="ORF">NLI96_g6979</name>
</gene>
<comment type="caution">
    <text evidence="3">The sequence shown here is derived from an EMBL/GenBank/DDBJ whole genome shotgun (WGS) entry which is preliminary data.</text>
</comment>
<reference evidence="3" key="1">
    <citation type="submission" date="2022-07" db="EMBL/GenBank/DDBJ databases">
        <title>Genome Sequence of Physisporinus lineatus.</title>
        <authorList>
            <person name="Buettner E."/>
        </authorList>
    </citation>
    <scope>NUCLEOTIDE SEQUENCE</scope>
    <source>
        <strain evidence="3">VT162</strain>
    </source>
</reference>
<evidence type="ECO:0000313" key="3">
    <source>
        <dbReference type="EMBL" id="KAJ3482431.1"/>
    </source>
</evidence>
<feature type="region of interest" description="Disordered" evidence="1">
    <location>
        <begin position="125"/>
        <end position="144"/>
    </location>
</feature>
<dbReference type="AlphaFoldDB" id="A0AAD5YCG4"/>
<dbReference type="Proteomes" id="UP001212997">
    <property type="component" value="Unassembled WGS sequence"/>
</dbReference>